<dbReference type="InterPro" id="IPR005793">
    <property type="entry name" value="Formyl_trans_C"/>
</dbReference>
<dbReference type="InterPro" id="IPR036477">
    <property type="entry name" value="Formyl_transf_N_sf"/>
</dbReference>
<dbReference type="Pfam" id="PF00551">
    <property type="entry name" value="Formyl_trans_N"/>
    <property type="match status" value="1"/>
</dbReference>
<dbReference type="GO" id="GO:0005829">
    <property type="term" value="C:cytosol"/>
    <property type="evidence" value="ECO:0007669"/>
    <property type="project" value="TreeGrafter"/>
</dbReference>
<dbReference type="InterPro" id="IPR011034">
    <property type="entry name" value="Formyl_transferase-like_C_sf"/>
</dbReference>
<gene>
    <name evidence="7" type="ORF">UFOPK2106_00011</name>
</gene>
<keyword evidence="3" id="KW-0808">Transferase</keyword>
<keyword evidence="4" id="KW-0648">Protein biosynthesis</keyword>
<proteinExistence type="inferred from homology"/>
<dbReference type="PANTHER" id="PTHR11138:SF5">
    <property type="entry name" value="METHIONYL-TRNA FORMYLTRANSFERASE, MITOCHONDRIAL"/>
    <property type="match status" value="1"/>
</dbReference>
<reference evidence="7" key="1">
    <citation type="submission" date="2020-05" db="EMBL/GenBank/DDBJ databases">
        <authorList>
            <person name="Chiriac C."/>
            <person name="Salcher M."/>
            <person name="Ghai R."/>
            <person name="Kavagutti S V."/>
        </authorList>
    </citation>
    <scope>NUCLEOTIDE SEQUENCE</scope>
</reference>
<dbReference type="GO" id="GO:0004479">
    <property type="term" value="F:methionyl-tRNA formyltransferase activity"/>
    <property type="evidence" value="ECO:0007669"/>
    <property type="project" value="UniProtKB-EC"/>
</dbReference>
<sequence>MRILFAGTPANAAKTLRALVDAGHTVVGVLTRADASTGRKAVVTESAVAEVATSLAIPVWKSNSVDEAVRDWISGLDADLGVIVAYGCILKHDVLTIPSKGWINLHYSLLPKYPGASPVQHALLEGATKTGVSVFKLDEGVDSGPILSAEEVEILPNENAGELLERLTLEGSKLLVKTLDDFDHLYTSRTTQKSDGTRLVTRKISRTMARLDFRLSAEEFVNKVRAMNPEPVSWFELDTMPVRVLEASVAGSTELEPGLAKLVGSELIVSCLGGSVSLKKVQPAGKKVMSGADWFRGLRRDSLLLS</sequence>
<comment type="similarity">
    <text evidence="1">Belongs to the Fmt family.</text>
</comment>
<evidence type="ECO:0000313" key="7">
    <source>
        <dbReference type="EMBL" id="CAB4627187.1"/>
    </source>
</evidence>
<evidence type="ECO:0000256" key="1">
    <source>
        <dbReference type="ARBA" id="ARBA00010699"/>
    </source>
</evidence>
<accession>A0A6J6IRB2</accession>
<dbReference type="SUPFAM" id="SSF50486">
    <property type="entry name" value="FMT C-terminal domain-like"/>
    <property type="match status" value="1"/>
</dbReference>
<dbReference type="Pfam" id="PF02911">
    <property type="entry name" value="Formyl_trans_C"/>
    <property type="match status" value="1"/>
</dbReference>
<dbReference type="NCBIfam" id="TIGR00460">
    <property type="entry name" value="fmt"/>
    <property type="match status" value="1"/>
</dbReference>
<dbReference type="EMBL" id="CAEZVS010000001">
    <property type="protein sequence ID" value="CAB4627187.1"/>
    <property type="molecule type" value="Genomic_DNA"/>
</dbReference>
<evidence type="ECO:0000259" key="6">
    <source>
        <dbReference type="Pfam" id="PF02911"/>
    </source>
</evidence>
<feature type="domain" description="Formyl transferase N-terminal" evidence="5">
    <location>
        <begin position="1"/>
        <end position="178"/>
    </location>
</feature>
<evidence type="ECO:0000256" key="4">
    <source>
        <dbReference type="ARBA" id="ARBA00022917"/>
    </source>
</evidence>
<name>A0A6J6IRB2_9ZZZZ</name>
<dbReference type="InterPro" id="IPR002376">
    <property type="entry name" value="Formyl_transf_N"/>
</dbReference>
<dbReference type="InterPro" id="IPR044135">
    <property type="entry name" value="Met-tRNA-FMT_C"/>
</dbReference>
<dbReference type="PANTHER" id="PTHR11138">
    <property type="entry name" value="METHIONYL-TRNA FORMYLTRANSFERASE"/>
    <property type="match status" value="1"/>
</dbReference>
<feature type="domain" description="Formyl transferase C-terminal" evidence="6">
    <location>
        <begin position="203"/>
        <end position="298"/>
    </location>
</feature>
<dbReference type="CDD" id="cd08704">
    <property type="entry name" value="Met_tRNA_FMT_C"/>
    <property type="match status" value="1"/>
</dbReference>
<dbReference type="InterPro" id="IPR041711">
    <property type="entry name" value="Met-tRNA-FMT_N"/>
</dbReference>
<evidence type="ECO:0000259" key="5">
    <source>
        <dbReference type="Pfam" id="PF00551"/>
    </source>
</evidence>
<dbReference type="InterPro" id="IPR005794">
    <property type="entry name" value="Fmt"/>
</dbReference>
<evidence type="ECO:0000256" key="2">
    <source>
        <dbReference type="ARBA" id="ARBA00012261"/>
    </source>
</evidence>
<dbReference type="HAMAP" id="MF_00182">
    <property type="entry name" value="Formyl_trans"/>
    <property type="match status" value="1"/>
</dbReference>
<organism evidence="7">
    <name type="scientific">freshwater metagenome</name>
    <dbReference type="NCBI Taxonomy" id="449393"/>
    <lineage>
        <taxon>unclassified sequences</taxon>
        <taxon>metagenomes</taxon>
        <taxon>ecological metagenomes</taxon>
    </lineage>
</organism>
<dbReference type="AlphaFoldDB" id="A0A6J6IRB2"/>
<evidence type="ECO:0000256" key="3">
    <source>
        <dbReference type="ARBA" id="ARBA00022679"/>
    </source>
</evidence>
<dbReference type="CDD" id="cd08646">
    <property type="entry name" value="FMT_core_Met-tRNA-FMT_N"/>
    <property type="match status" value="1"/>
</dbReference>
<dbReference type="Gene3D" id="3.40.50.12230">
    <property type="match status" value="1"/>
</dbReference>
<dbReference type="EC" id="2.1.2.9" evidence="2"/>
<dbReference type="SUPFAM" id="SSF53328">
    <property type="entry name" value="Formyltransferase"/>
    <property type="match status" value="1"/>
</dbReference>
<protein>
    <recommendedName>
        <fullName evidence="2">methionyl-tRNA formyltransferase</fullName>
        <ecNumber evidence="2">2.1.2.9</ecNumber>
    </recommendedName>
</protein>